<sequence>WSDMYPFEDLTNLNAQEHEEIKVLQARNLDLGPDMLKEKELGFKLDNDLDRVIKIFVRTNAK</sequence>
<reference evidence="1 2" key="1">
    <citation type="submission" date="2021-06" db="EMBL/GenBank/DDBJ databases">
        <authorList>
            <person name="Kallberg Y."/>
            <person name="Tangrot J."/>
            <person name="Rosling A."/>
        </authorList>
    </citation>
    <scope>NUCLEOTIDE SEQUENCE [LARGE SCALE GENOMIC DNA]</scope>
    <source>
        <strain evidence="1 2">120-4 pot B 10/14</strain>
    </source>
</reference>
<evidence type="ECO:0000313" key="2">
    <source>
        <dbReference type="Proteomes" id="UP000789901"/>
    </source>
</evidence>
<keyword evidence="2" id="KW-1185">Reference proteome</keyword>
<comment type="caution">
    <text evidence="1">The sequence shown here is derived from an EMBL/GenBank/DDBJ whole genome shotgun (WGS) entry which is preliminary data.</text>
</comment>
<proteinExistence type="predicted"/>
<feature type="non-terminal residue" evidence="1">
    <location>
        <position position="62"/>
    </location>
</feature>
<gene>
    <name evidence="1" type="ORF">GMARGA_LOCUS46330</name>
</gene>
<organism evidence="1 2">
    <name type="scientific">Gigaspora margarita</name>
    <dbReference type="NCBI Taxonomy" id="4874"/>
    <lineage>
        <taxon>Eukaryota</taxon>
        <taxon>Fungi</taxon>
        <taxon>Fungi incertae sedis</taxon>
        <taxon>Mucoromycota</taxon>
        <taxon>Glomeromycotina</taxon>
        <taxon>Glomeromycetes</taxon>
        <taxon>Diversisporales</taxon>
        <taxon>Gigasporaceae</taxon>
        <taxon>Gigaspora</taxon>
    </lineage>
</organism>
<evidence type="ECO:0000313" key="1">
    <source>
        <dbReference type="EMBL" id="CAG8857511.1"/>
    </source>
</evidence>
<dbReference type="EMBL" id="CAJVQB010171797">
    <property type="protein sequence ID" value="CAG8857511.1"/>
    <property type="molecule type" value="Genomic_DNA"/>
</dbReference>
<protein>
    <submittedName>
        <fullName evidence="1">1922_t:CDS:1</fullName>
    </submittedName>
</protein>
<dbReference type="Proteomes" id="UP000789901">
    <property type="component" value="Unassembled WGS sequence"/>
</dbReference>
<accession>A0ABN7XQ90</accession>
<name>A0ABN7XQ90_GIGMA</name>
<feature type="non-terminal residue" evidence="1">
    <location>
        <position position="1"/>
    </location>
</feature>